<organism evidence="2 3">
    <name type="scientific">Stigmatella ashevillensis</name>
    <dbReference type="NCBI Taxonomy" id="2995309"/>
    <lineage>
        <taxon>Bacteria</taxon>
        <taxon>Pseudomonadati</taxon>
        <taxon>Myxococcota</taxon>
        <taxon>Myxococcia</taxon>
        <taxon>Myxococcales</taxon>
        <taxon>Cystobacterineae</taxon>
        <taxon>Archangiaceae</taxon>
        <taxon>Stigmatella</taxon>
    </lineage>
</organism>
<evidence type="ECO:0000256" key="1">
    <source>
        <dbReference type="SAM" id="MobiDB-lite"/>
    </source>
</evidence>
<feature type="compositionally biased region" description="Basic and acidic residues" evidence="1">
    <location>
        <begin position="1"/>
        <end position="11"/>
    </location>
</feature>
<reference evidence="2 3" key="1">
    <citation type="submission" date="2022-11" db="EMBL/GenBank/DDBJ databases">
        <title>Minimal conservation of predation-associated metabolite biosynthetic gene clusters underscores biosynthetic potential of Myxococcota including descriptions for ten novel species: Archangium lansinium sp. nov., Myxococcus landrumus sp. nov., Nannocystis bai.</title>
        <authorList>
            <person name="Ahearne A."/>
            <person name="Stevens C."/>
            <person name="Dowd S."/>
        </authorList>
    </citation>
    <scope>NUCLEOTIDE SEQUENCE [LARGE SCALE GENOMIC DNA]</scope>
    <source>
        <strain evidence="2 3">NCWAL01</strain>
    </source>
</reference>
<dbReference type="RefSeq" id="WP_272141592.1">
    <property type="nucleotide sequence ID" value="NZ_JAQNDM010000002.1"/>
</dbReference>
<proteinExistence type="predicted"/>
<name>A0ABT5DD62_9BACT</name>
<protein>
    <submittedName>
        <fullName evidence="2">Uncharacterized protein</fullName>
    </submittedName>
</protein>
<sequence>MLRARRPEGPRRTGGSTPSAREPTGARAGGRAGWVAMPAAETLLSRYVPPPLFSVETVACGGCAAKP</sequence>
<gene>
    <name evidence="2" type="ORF">POL68_24295</name>
</gene>
<keyword evidence="3" id="KW-1185">Reference proteome</keyword>
<dbReference type="EMBL" id="JAQNDM010000002">
    <property type="protein sequence ID" value="MDC0711612.1"/>
    <property type="molecule type" value="Genomic_DNA"/>
</dbReference>
<evidence type="ECO:0000313" key="2">
    <source>
        <dbReference type="EMBL" id="MDC0711612.1"/>
    </source>
</evidence>
<dbReference type="Proteomes" id="UP001221838">
    <property type="component" value="Unassembled WGS sequence"/>
</dbReference>
<feature type="region of interest" description="Disordered" evidence="1">
    <location>
        <begin position="1"/>
        <end position="32"/>
    </location>
</feature>
<comment type="caution">
    <text evidence="2">The sequence shown here is derived from an EMBL/GenBank/DDBJ whole genome shotgun (WGS) entry which is preliminary data.</text>
</comment>
<evidence type="ECO:0000313" key="3">
    <source>
        <dbReference type="Proteomes" id="UP001221838"/>
    </source>
</evidence>
<accession>A0ABT5DD62</accession>